<evidence type="ECO:0000313" key="3">
    <source>
        <dbReference type="Proteomes" id="UP001642464"/>
    </source>
</evidence>
<accession>A0ABP0H8M9</accession>
<gene>
    <name evidence="1" type="ORF">SCF082_LOCUS413</name>
    <name evidence="2" type="ORF">SCF082_LOCUS533</name>
</gene>
<evidence type="ECO:0000313" key="1">
    <source>
        <dbReference type="EMBL" id="CAK8986102.1"/>
    </source>
</evidence>
<organism evidence="2 3">
    <name type="scientific">Durusdinium trenchii</name>
    <dbReference type="NCBI Taxonomy" id="1381693"/>
    <lineage>
        <taxon>Eukaryota</taxon>
        <taxon>Sar</taxon>
        <taxon>Alveolata</taxon>
        <taxon>Dinophyceae</taxon>
        <taxon>Suessiales</taxon>
        <taxon>Symbiodiniaceae</taxon>
        <taxon>Durusdinium</taxon>
    </lineage>
</organism>
<keyword evidence="3" id="KW-1185">Reference proteome</keyword>
<dbReference type="Proteomes" id="UP001642464">
    <property type="component" value="Unassembled WGS sequence"/>
</dbReference>
<protein>
    <submittedName>
        <fullName evidence="2">Uncharacterized protein</fullName>
    </submittedName>
</protein>
<dbReference type="EMBL" id="CAXAMM010000126">
    <property type="protein sequence ID" value="CAK8986102.1"/>
    <property type="molecule type" value="Genomic_DNA"/>
</dbReference>
<comment type="caution">
    <text evidence="2">The sequence shown here is derived from an EMBL/GenBank/DDBJ whole genome shotgun (WGS) entry which is preliminary data.</text>
</comment>
<name>A0ABP0H8M9_9DINO</name>
<evidence type="ECO:0000313" key="2">
    <source>
        <dbReference type="EMBL" id="CAK8986400.1"/>
    </source>
</evidence>
<sequence>MWCWVHSFLAEPLAEGVGKQKFDVSAKVKELLKMDPFSEVFSTSQLEPKHLHPNVTLTELLDVSKNFLSHLQPPPSYRTWVRIYHRSWEKTLRFRGESQHSKCRVCEDMKEHKRQASTLSDSNMIAEAYCQHLNLMIQDRKADAFWRQIAFDSVKSGITFLHEGVTTWLSFTIDGMDCAKFKVPLNISKSKLFHGMARPELKLSLVVPLLELWQ</sequence>
<proteinExistence type="predicted"/>
<reference evidence="2 3" key="1">
    <citation type="submission" date="2024-02" db="EMBL/GenBank/DDBJ databases">
        <authorList>
            <person name="Chen Y."/>
            <person name="Shah S."/>
            <person name="Dougan E. K."/>
            <person name="Thang M."/>
            <person name="Chan C."/>
        </authorList>
    </citation>
    <scope>NUCLEOTIDE SEQUENCE [LARGE SCALE GENOMIC DNA]</scope>
</reference>
<dbReference type="EMBL" id="CAXAMM010000192">
    <property type="protein sequence ID" value="CAK8986400.1"/>
    <property type="molecule type" value="Genomic_DNA"/>
</dbReference>